<dbReference type="PROSITE" id="PS51257">
    <property type="entry name" value="PROKAR_LIPOPROTEIN"/>
    <property type="match status" value="1"/>
</dbReference>
<gene>
    <name evidence="2" type="ORF">PEPS_33880</name>
</gene>
<proteinExistence type="predicted"/>
<sequence>MTPNIRNGISHALLFILVLLCSCEQTETKKHPRVSPTPKGISTFLLDKLTVDIPYSESRPFFFTNKSGDFFFGQTQKIDQKNYSLYAGWHVGKQIVLRDYQLYADGRSLVKVKRQTELRPHELVRMHHAGKEVFHLFDQHSVLAIDFTPKSTVVKNTLGISVLGQRHGELIFDQQHNAIVYQTITENGFVAVGERKNQPAKFVGGRLEVPKGKVEFLIAYGKNKQEALTLLDKARKNAKTWKNERENRLLNFLRTNAMHSSSPTFNADMQWIHLNMDAMLINHGKQASLMTGIPYANRNLSEDCFSSFTGAILVTGEFEVAKQILINFSNYQDRDPASKTYGAIPNEVIDGRPVYSAPAASLKFISALWHYLKYSGDMSLLDQLYPHVKLILDGLEHQGKIDAKGYLLHQDNQTWMSGLDIEGKFIFVPRGNRAVEVEASWYDALCFSAEMASLTAHTDDQGKWHNLSEKMVYHFRKDFTGLPSQGLADHVDINGSRDFTFRCNQLMGLHLLKDGYKANEILEHIWSKLVYPFGVSTIAKSEKDFVADYPVKSIRQGRVLADFNGQTWPRVTGVAMKQMLEVGQLGRAFRLFENINRLAMDRTVIGGVGEMAETNTVGERALPTMHGALIQSNANAEQLRIWSEYFLGVLPELQEKRVILAPRIPLKFDYIDTQFRLGKKLCLFSYRRNENEQEYTYDLKGFKGKITFNDLRYPDQTININGDEQSLIIVTNNEEMRVALQKGDDDPVNITSVSYSAENMKAKKLAEASQIFAETDFVTEQ</sequence>
<dbReference type="InterPro" id="IPR012341">
    <property type="entry name" value="6hp_glycosidase-like_sf"/>
</dbReference>
<organism evidence="2 3">
    <name type="scientific">Persicobacter psychrovividus</name>
    <dbReference type="NCBI Taxonomy" id="387638"/>
    <lineage>
        <taxon>Bacteria</taxon>
        <taxon>Pseudomonadati</taxon>
        <taxon>Bacteroidota</taxon>
        <taxon>Cytophagia</taxon>
        <taxon>Cytophagales</taxon>
        <taxon>Persicobacteraceae</taxon>
        <taxon>Persicobacter</taxon>
    </lineage>
</organism>
<accession>A0ABN6LH28</accession>
<evidence type="ECO:0000313" key="2">
    <source>
        <dbReference type="EMBL" id="BDD01108.1"/>
    </source>
</evidence>
<dbReference type="InterPro" id="IPR032790">
    <property type="entry name" value="GDE_C"/>
</dbReference>
<dbReference type="InterPro" id="IPR008928">
    <property type="entry name" value="6-hairpin_glycosidase_sf"/>
</dbReference>
<dbReference type="Gene3D" id="1.50.10.10">
    <property type="match status" value="1"/>
</dbReference>
<dbReference type="PANTHER" id="PTHR10569">
    <property type="entry name" value="GLYCOGEN DEBRANCHING ENZYME"/>
    <property type="match status" value="1"/>
</dbReference>
<protein>
    <recommendedName>
        <fullName evidence="1">Glycogen debranching enzyme C-terminal domain-containing protein</fullName>
    </recommendedName>
</protein>
<evidence type="ECO:0000313" key="3">
    <source>
        <dbReference type="Proteomes" id="UP001354989"/>
    </source>
</evidence>
<dbReference type="RefSeq" id="WP_338398280.1">
    <property type="nucleotide sequence ID" value="NZ_AP025293.1"/>
</dbReference>
<reference evidence="2 3" key="1">
    <citation type="submission" date="2021-12" db="EMBL/GenBank/DDBJ databases">
        <title>Genome sequencing of bacteria with rrn-lacking chromosome and rrn-plasmid.</title>
        <authorList>
            <person name="Anda M."/>
            <person name="Iwasaki W."/>
        </authorList>
    </citation>
    <scope>NUCLEOTIDE SEQUENCE [LARGE SCALE GENOMIC DNA]</scope>
    <source>
        <strain evidence="2 3">NBRC 101262</strain>
        <plasmid evidence="2 3">pPP1</plasmid>
    </source>
</reference>
<feature type="domain" description="Glycogen debranching enzyme C-terminal" evidence="1">
    <location>
        <begin position="283"/>
        <end position="611"/>
    </location>
</feature>
<dbReference type="PANTHER" id="PTHR10569:SF2">
    <property type="entry name" value="GLYCOGEN DEBRANCHING ENZYME"/>
    <property type="match status" value="1"/>
</dbReference>
<dbReference type="SUPFAM" id="SSF48208">
    <property type="entry name" value="Six-hairpin glycosidases"/>
    <property type="match status" value="1"/>
</dbReference>
<keyword evidence="3" id="KW-1185">Reference proteome</keyword>
<dbReference type="Pfam" id="PF06202">
    <property type="entry name" value="GDE_C"/>
    <property type="match status" value="1"/>
</dbReference>
<dbReference type="Proteomes" id="UP001354989">
    <property type="component" value="Plasmid pPP1"/>
</dbReference>
<name>A0ABN6LH28_9BACT</name>
<dbReference type="InterPro" id="IPR010401">
    <property type="entry name" value="AGL/Gdb1"/>
</dbReference>
<dbReference type="EMBL" id="AP025293">
    <property type="protein sequence ID" value="BDD01108.1"/>
    <property type="molecule type" value="Genomic_DNA"/>
</dbReference>
<evidence type="ECO:0000259" key="1">
    <source>
        <dbReference type="Pfam" id="PF06202"/>
    </source>
</evidence>
<keyword evidence="2" id="KW-0614">Plasmid</keyword>
<geneLocation type="plasmid" evidence="2 3">
    <name>pPP1</name>
</geneLocation>